<evidence type="ECO:0000313" key="2">
    <source>
        <dbReference type="EMBL" id="CCX33695.1"/>
    </source>
</evidence>
<organism evidence="2 3">
    <name type="scientific">Pyronema omphalodes (strain CBS 100304)</name>
    <name type="common">Pyronema confluens</name>
    <dbReference type="NCBI Taxonomy" id="1076935"/>
    <lineage>
        <taxon>Eukaryota</taxon>
        <taxon>Fungi</taxon>
        <taxon>Dikarya</taxon>
        <taxon>Ascomycota</taxon>
        <taxon>Pezizomycotina</taxon>
        <taxon>Pezizomycetes</taxon>
        <taxon>Pezizales</taxon>
        <taxon>Pyronemataceae</taxon>
        <taxon>Pyronema</taxon>
    </lineage>
</organism>
<sequence length="123" mass="14256">MEQRTVGSPTPVELKRCERSRGVSGGKRCQERRERRGGSRVGKGGLRHVSIIHYEHLTTVSQLTAAGAENVNWEQKQRNVQQHQELAPRYAQRLWHISWGSARRTVPVFQRNTEMEYFKDSLD</sequence>
<reference evidence="2 3" key="1">
    <citation type="journal article" date="2013" name="PLoS Genet.">
        <title>The genome and development-dependent transcriptomes of Pyronema confluens: a window into fungal evolution.</title>
        <authorList>
            <person name="Traeger S."/>
            <person name="Altegoer F."/>
            <person name="Freitag M."/>
            <person name="Gabaldon T."/>
            <person name="Kempken F."/>
            <person name="Kumar A."/>
            <person name="Marcet-Houben M."/>
            <person name="Poggeler S."/>
            <person name="Stajich J.E."/>
            <person name="Nowrousian M."/>
        </authorList>
    </citation>
    <scope>NUCLEOTIDE SEQUENCE [LARGE SCALE GENOMIC DNA]</scope>
    <source>
        <strain evidence="3">CBS 100304</strain>
        <tissue evidence="2">Vegetative mycelium</tissue>
    </source>
</reference>
<proteinExistence type="predicted"/>
<evidence type="ECO:0000313" key="3">
    <source>
        <dbReference type="Proteomes" id="UP000018144"/>
    </source>
</evidence>
<dbReference type="EMBL" id="HF936162">
    <property type="protein sequence ID" value="CCX33695.1"/>
    <property type="molecule type" value="Genomic_DNA"/>
</dbReference>
<feature type="region of interest" description="Disordered" evidence="1">
    <location>
        <begin position="1"/>
        <end position="43"/>
    </location>
</feature>
<keyword evidence="3" id="KW-1185">Reference proteome</keyword>
<gene>
    <name evidence="2" type="ORF">PCON_01633</name>
</gene>
<protein>
    <submittedName>
        <fullName evidence="2">Uncharacterized protein</fullName>
    </submittedName>
</protein>
<dbReference type="Proteomes" id="UP000018144">
    <property type="component" value="Unassembled WGS sequence"/>
</dbReference>
<feature type="compositionally biased region" description="Basic and acidic residues" evidence="1">
    <location>
        <begin position="28"/>
        <end position="37"/>
    </location>
</feature>
<accession>U4LP13</accession>
<evidence type="ECO:0000256" key="1">
    <source>
        <dbReference type="SAM" id="MobiDB-lite"/>
    </source>
</evidence>
<name>U4LP13_PYROM</name>
<dbReference type="AlphaFoldDB" id="U4LP13"/>